<dbReference type="KEGG" id="knv:Pan216_16600"/>
<evidence type="ECO:0000256" key="2">
    <source>
        <dbReference type="ARBA" id="ARBA00022448"/>
    </source>
</evidence>
<dbReference type="EMBL" id="CP036279">
    <property type="protein sequence ID" value="QDU60808.1"/>
    <property type="molecule type" value="Genomic_DNA"/>
</dbReference>
<dbReference type="PANTHER" id="PTHR43386:SF1">
    <property type="entry name" value="D,D-DIPEPTIDE TRANSPORT SYSTEM PERMEASE PROTEIN DDPC-RELATED"/>
    <property type="match status" value="1"/>
</dbReference>
<name>A0A518B1F9_9BACT</name>
<keyword evidence="5 7" id="KW-1133">Transmembrane helix</keyword>
<feature type="transmembrane region" description="Helical" evidence="7">
    <location>
        <begin position="77"/>
        <end position="98"/>
    </location>
</feature>
<evidence type="ECO:0000313" key="9">
    <source>
        <dbReference type="EMBL" id="QDU60808.1"/>
    </source>
</evidence>
<dbReference type="PROSITE" id="PS50928">
    <property type="entry name" value="ABC_TM1"/>
    <property type="match status" value="1"/>
</dbReference>
<feature type="domain" description="ABC transmembrane type-1" evidence="8">
    <location>
        <begin position="75"/>
        <end position="264"/>
    </location>
</feature>
<protein>
    <submittedName>
        <fullName evidence="9">Glutathione transport system permease protein GsiD</fullName>
    </submittedName>
</protein>
<evidence type="ECO:0000256" key="3">
    <source>
        <dbReference type="ARBA" id="ARBA00022475"/>
    </source>
</evidence>
<sequence length="276" mass="29203">MKRLLPRLGAIAWTLRLAVAFLLLVSVSALFAPLLGLDDPYAQESDQRLQAPSWRHPFGTDDLGRDIFSRVVFGGRVSLSVGLVAVGLAFGVGVPLGVTSGYLGGGVDRCLSVVIEVLMTLPAILLALVMVAILGPSLGNVMLAVGISQIPHFARQARASTLSVREHDYVLAASALGATTFRLLRRHVLPNVLAPVVVVATMGLGGAILESAGLSFLGLAGDPSRPEWGSMLTANRERFLQQPWLVIAPGIAITGTVLSFNIVGDALRDWLDPRAM</sequence>
<dbReference type="GO" id="GO:0055085">
    <property type="term" value="P:transmembrane transport"/>
    <property type="evidence" value="ECO:0007669"/>
    <property type="project" value="InterPro"/>
</dbReference>
<dbReference type="InterPro" id="IPR000515">
    <property type="entry name" value="MetI-like"/>
</dbReference>
<evidence type="ECO:0000256" key="6">
    <source>
        <dbReference type="ARBA" id="ARBA00023136"/>
    </source>
</evidence>
<organism evidence="9 10">
    <name type="scientific">Kolteria novifilia</name>
    <dbReference type="NCBI Taxonomy" id="2527975"/>
    <lineage>
        <taxon>Bacteria</taxon>
        <taxon>Pseudomonadati</taxon>
        <taxon>Planctomycetota</taxon>
        <taxon>Planctomycetia</taxon>
        <taxon>Kolteriales</taxon>
        <taxon>Kolteriaceae</taxon>
        <taxon>Kolteria</taxon>
    </lineage>
</organism>
<keyword evidence="6 7" id="KW-0472">Membrane</keyword>
<feature type="transmembrane region" description="Helical" evidence="7">
    <location>
        <begin position="242"/>
        <end position="263"/>
    </location>
</feature>
<dbReference type="CDD" id="cd06261">
    <property type="entry name" value="TM_PBP2"/>
    <property type="match status" value="1"/>
</dbReference>
<accession>A0A518B1F9</accession>
<evidence type="ECO:0000256" key="1">
    <source>
        <dbReference type="ARBA" id="ARBA00004651"/>
    </source>
</evidence>
<feature type="transmembrane region" description="Helical" evidence="7">
    <location>
        <begin position="110"/>
        <end position="134"/>
    </location>
</feature>
<evidence type="ECO:0000313" key="10">
    <source>
        <dbReference type="Proteomes" id="UP000317093"/>
    </source>
</evidence>
<feature type="transmembrane region" description="Helical" evidence="7">
    <location>
        <begin position="12"/>
        <end position="35"/>
    </location>
</feature>
<feature type="transmembrane region" description="Helical" evidence="7">
    <location>
        <begin position="192"/>
        <end position="221"/>
    </location>
</feature>
<dbReference type="SUPFAM" id="SSF161098">
    <property type="entry name" value="MetI-like"/>
    <property type="match status" value="1"/>
</dbReference>
<dbReference type="GO" id="GO:0005886">
    <property type="term" value="C:plasma membrane"/>
    <property type="evidence" value="ECO:0007669"/>
    <property type="project" value="UniProtKB-SubCell"/>
</dbReference>
<dbReference type="InterPro" id="IPR035906">
    <property type="entry name" value="MetI-like_sf"/>
</dbReference>
<gene>
    <name evidence="9" type="primary">gsiD</name>
    <name evidence="9" type="ORF">Pan216_16600</name>
</gene>
<dbReference type="Proteomes" id="UP000317093">
    <property type="component" value="Chromosome"/>
</dbReference>
<evidence type="ECO:0000256" key="5">
    <source>
        <dbReference type="ARBA" id="ARBA00022989"/>
    </source>
</evidence>
<keyword evidence="10" id="KW-1185">Reference proteome</keyword>
<keyword evidence="4 7" id="KW-0812">Transmembrane</keyword>
<comment type="subcellular location">
    <subcellularLocation>
        <location evidence="1 7">Cell membrane</location>
        <topology evidence="1 7">Multi-pass membrane protein</topology>
    </subcellularLocation>
</comment>
<evidence type="ECO:0000256" key="4">
    <source>
        <dbReference type="ARBA" id="ARBA00022692"/>
    </source>
</evidence>
<keyword evidence="2 7" id="KW-0813">Transport</keyword>
<keyword evidence="3" id="KW-1003">Cell membrane</keyword>
<dbReference type="InterPro" id="IPR050366">
    <property type="entry name" value="BP-dependent_transpt_permease"/>
</dbReference>
<dbReference type="PANTHER" id="PTHR43386">
    <property type="entry name" value="OLIGOPEPTIDE TRANSPORT SYSTEM PERMEASE PROTEIN APPC"/>
    <property type="match status" value="1"/>
</dbReference>
<evidence type="ECO:0000259" key="8">
    <source>
        <dbReference type="PROSITE" id="PS50928"/>
    </source>
</evidence>
<dbReference type="RefSeq" id="WP_419193390.1">
    <property type="nucleotide sequence ID" value="NZ_CP036279.1"/>
</dbReference>
<proteinExistence type="inferred from homology"/>
<dbReference type="Pfam" id="PF00528">
    <property type="entry name" value="BPD_transp_1"/>
    <property type="match status" value="1"/>
</dbReference>
<evidence type="ECO:0000256" key="7">
    <source>
        <dbReference type="RuleBase" id="RU363032"/>
    </source>
</evidence>
<dbReference type="Gene3D" id="1.10.3720.10">
    <property type="entry name" value="MetI-like"/>
    <property type="match status" value="1"/>
</dbReference>
<dbReference type="AlphaFoldDB" id="A0A518B1F9"/>
<reference evidence="9 10" key="1">
    <citation type="submission" date="2019-02" db="EMBL/GenBank/DDBJ databases">
        <title>Deep-cultivation of Planctomycetes and their phenomic and genomic characterization uncovers novel biology.</title>
        <authorList>
            <person name="Wiegand S."/>
            <person name="Jogler M."/>
            <person name="Boedeker C."/>
            <person name="Pinto D."/>
            <person name="Vollmers J."/>
            <person name="Rivas-Marin E."/>
            <person name="Kohn T."/>
            <person name="Peeters S.H."/>
            <person name="Heuer A."/>
            <person name="Rast P."/>
            <person name="Oberbeckmann S."/>
            <person name="Bunk B."/>
            <person name="Jeske O."/>
            <person name="Meyerdierks A."/>
            <person name="Storesund J.E."/>
            <person name="Kallscheuer N."/>
            <person name="Luecker S."/>
            <person name="Lage O.M."/>
            <person name="Pohl T."/>
            <person name="Merkel B.J."/>
            <person name="Hornburger P."/>
            <person name="Mueller R.-W."/>
            <person name="Bruemmer F."/>
            <person name="Labrenz M."/>
            <person name="Spormann A.M."/>
            <person name="Op den Camp H."/>
            <person name="Overmann J."/>
            <person name="Amann R."/>
            <person name="Jetten M.S.M."/>
            <person name="Mascher T."/>
            <person name="Medema M.H."/>
            <person name="Devos D.P."/>
            <person name="Kaster A.-K."/>
            <person name="Ovreas L."/>
            <person name="Rohde M."/>
            <person name="Galperin M.Y."/>
            <person name="Jogler C."/>
        </authorList>
    </citation>
    <scope>NUCLEOTIDE SEQUENCE [LARGE SCALE GENOMIC DNA]</scope>
    <source>
        <strain evidence="9 10">Pan216</strain>
    </source>
</reference>
<comment type="similarity">
    <text evidence="7">Belongs to the binding-protein-dependent transport system permease family.</text>
</comment>